<dbReference type="GO" id="GO:0005886">
    <property type="term" value="C:plasma membrane"/>
    <property type="evidence" value="ECO:0007669"/>
    <property type="project" value="UniProtKB-SubCell"/>
</dbReference>
<evidence type="ECO:0000313" key="8">
    <source>
        <dbReference type="EMBL" id="SDS70347.1"/>
    </source>
</evidence>
<dbReference type="Pfam" id="PF00482">
    <property type="entry name" value="T2SSF"/>
    <property type="match status" value="1"/>
</dbReference>
<organism evidence="8 9">
    <name type="scientific">Nocardioides scoriae</name>
    <dbReference type="NCBI Taxonomy" id="642780"/>
    <lineage>
        <taxon>Bacteria</taxon>
        <taxon>Bacillati</taxon>
        <taxon>Actinomycetota</taxon>
        <taxon>Actinomycetes</taxon>
        <taxon>Propionibacteriales</taxon>
        <taxon>Nocardioidaceae</taxon>
        <taxon>Nocardioides</taxon>
    </lineage>
</organism>
<evidence type="ECO:0000256" key="5">
    <source>
        <dbReference type="ARBA" id="ARBA00023136"/>
    </source>
</evidence>
<gene>
    <name evidence="8" type="ORF">SAMN04488570_2487</name>
</gene>
<feature type="domain" description="Type II secretion system protein GspF" evidence="7">
    <location>
        <begin position="110"/>
        <end position="230"/>
    </location>
</feature>
<keyword evidence="4 6" id="KW-1133">Transmembrane helix</keyword>
<name>A0A1H1UCZ8_9ACTN</name>
<keyword evidence="2" id="KW-1003">Cell membrane</keyword>
<evidence type="ECO:0000259" key="7">
    <source>
        <dbReference type="Pfam" id="PF00482"/>
    </source>
</evidence>
<keyword evidence="5 6" id="KW-0472">Membrane</keyword>
<evidence type="ECO:0000256" key="1">
    <source>
        <dbReference type="ARBA" id="ARBA00004651"/>
    </source>
</evidence>
<dbReference type="AlphaFoldDB" id="A0A1H1UCZ8"/>
<evidence type="ECO:0000256" key="2">
    <source>
        <dbReference type="ARBA" id="ARBA00022475"/>
    </source>
</evidence>
<evidence type="ECO:0000313" key="9">
    <source>
        <dbReference type="Proteomes" id="UP000198859"/>
    </source>
</evidence>
<reference evidence="9" key="1">
    <citation type="submission" date="2016-10" db="EMBL/GenBank/DDBJ databases">
        <authorList>
            <person name="Varghese N."/>
            <person name="Submissions S."/>
        </authorList>
    </citation>
    <scope>NUCLEOTIDE SEQUENCE [LARGE SCALE GENOMIC DNA]</scope>
    <source>
        <strain evidence="9">DSM 22127</strain>
    </source>
</reference>
<dbReference type="InterPro" id="IPR018076">
    <property type="entry name" value="T2SS_GspF_dom"/>
</dbReference>
<sequence>MSPVLAVATLAALAAALAWPTGARPWPRPSGAGPAVASGRESSERALLARLRLPLGALAGAGAWAFLGGPLGVVGGVVAGLVAWVVLGRAEDPGAVRRRERLTEELPTAVDLLGCCLDAGAAPEQALGTVGRALGGPVAEELDAVHARLELGVDPRAVWHDLGRHPQLAPLGRTVARAHDSGASVAEAVHQLAAELRLRTEAEVEARARRIEVRAAAPLGACLLPAFVLLGIVPMVAGVFGAMRVFG</sequence>
<dbReference type="Proteomes" id="UP000198859">
    <property type="component" value="Chromosome I"/>
</dbReference>
<keyword evidence="3 6" id="KW-0812">Transmembrane</keyword>
<evidence type="ECO:0000256" key="4">
    <source>
        <dbReference type="ARBA" id="ARBA00022989"/>
    </source>
</evidence>
<dbReference type="EMBL" id="LT629757">
    <property type="protein sequence ID" value="SDS70347.1"/>
    <property type="molecule type" value="Genomic_DNA"/>
</dbReference>
<dbReference type="RefSeq" id="WP_157682843.1">
    <property type="nucleotide sequence ID" value="NZ_LT629757.1"/>
</dbReference>
<keyword evidence="9" id="KW-1185">Reference proteome</keyword>
<feature type="transmembrane region" description="Helical" evidence="6">
    <location>
        <begin position="63"/>
        <end position="87"/>
    </location>
</feature>
<evidence type="ECO:0000256" key="6">
    <source>
        <dbReference type="SAM" id="Phobius"/>
    </source>
</evidence>
<proteinExistence type="predicted"/>
<dbReference type="OrthoDB" id="3267562at2"/>
<comment type="subcellular location">
    <subcellularLocation>
        <location evidence="1">Cell membrane</location>
        <topology evidence="1">Multi-pass membrane protein</topology>
    </subcellularLocation>
</comment>
<accession>A0A1H1UCZ8</accession>
<dbReference type="STRING" id="642780.SAMN04488570_2487"/>
<dbReference type="PANTHER" id="PTHR35007">
    <property type="entry name" value="INTEGRAL MEMBRANE PROTEIN-RELATED"/>
    <property type="match status" value="1"/>
</dbReference>
<dbReference type="PANTHER" id="PTHR35007:SF3">
    <property type="entry name" value="POSSIBLE CONSERVED ALANINE RICH MEMBRANE PROTEIN"/>
    <property type="match status" value="1"/>
</dbReference>
<evidence type="ECO:0000256" key="3">
    <source>
        <dbReference type="ARBA" id="ARBA00022692"/>
    </source>
</evidence>
<feature type="transmembrane region" description="Helical" evidence="6">
    <location>
        <begin position="217"/>
        <end position="243"/>
    </location>
</feature>
<protein>
    <submittedName>
        <fullName evidence="8">Flp pilus assembly protein TadB</fullName>
    </submittedName>
</protein>